<gene>
    <name evidence="4" type="ORF">ACHAWO_002021</name>
</gene>
<sequence length="965" mass="110946">MSAQLQYCTSLQFHERCKKADPEALGDDTYFRSRVEQALQQCLIKDDNNSLGSTAKLHSALTVIDWKSLFSNHNAHHAGRDVTAMTGVLAALSNTLSEPHHDELSKVLFFQSWAFCRQTSKNSTVWLPSDIFMFNFLGTGVLSANNSYNHNSAAVLNLVSIANTCAARVSCGIESTFTIGPNSCNQDNGDATRLRKEQASQATSLVLLLKDLNQATEREFDCSHAMLLMLKTLDDTDIKNLQLLETLNRSNKRNKHALAISSSKKRQRLPSGTRSSDIVQAMHNTSLDLGDDRHQRAKRAQYEHQSGMTMQVSLKQVLTAPSTTKDDRSQTAGEATNESNNRLDGILEAYNQSRISTLTAEATYLRRDLYLCLVEQDRNNIEKRCGVGKDQERIVESKLTQLVSSLFSRLKQFNSPSIRLYTIMTLDHLRELNLGDKGYLLLMDRLYLQDDDRKDKKAIYLKMFTEIVSECNAFASPRRLVAALSNLVKIALTPHLIGRHKWMLRAVGHILLRRKHILSQLDGDEKKAYHNLTVKLSIEFDDPLYWISQDRTRRENEELVAVLKSCGILSLMHTYNFEDVDAHSRHSDYTSLRSTHTRLGPCQGFNKMLTSSSQYEYICEVKPPARVTVDTTERRSPLSNMDHNGVLHVVFDFLGYRSLSRASMCCKAWRSAACSNSRWCRLYFHKFKGALLEEELDVFNFFNFYPRWAHDLDQRIIYLMSREGYDWFIIFKHNYIAEKFARRHAVGTKWNRVCPFVGCNMCIVSEHRWNTHRNNHVKQWHARIKKKDTLQALRVKASKLKQALSPGLEYSNAVKLPGRKKSKIETPESVLNIVFVFLDIKDLNRVRSVCKLWTERSNSLWYEVYCRYFGEPNVKWISAPRYQCNWKRLFDAKYRTKQYLMQCGETTNLGCRIQICSVLGCRATLQSKLDLDLHLVGHEIRWLEEVSRKRRGGTSSTKKRTLRSS</sequence>
<evidence type="ECO:0000259" key="2">
    <source>
        <dbReference type="SMART" id="SM00256"/>
    </source>
</evidence>
<feature type="domain" description="F-box" evidence="2">
    <location>
        <begin position="826"/>
        <end position="864"/>
    </location>
</feature>
<accession>A0ABD3PQ60</accession>
<dbReference type="Gene3D" id="1.20.1280.50">
    <property type="match status" value="2"/>
</dbReference>
<dbReference type="InterPro" id="IPR013087">
    <property type="entry name" value="Znf_C2H2_type"/>
</dbReference>
<feature type="domain" description="C2H2-type" evidence="3">
    <location>
        <begin position="914"/>
        <end position="938"/>
    </location>
</feature>
<reference evidence="4 5" key="1">
    <citation type="submission" date="2024-10" db="EMBL/GenBank/DDBJ databases">
        <title>Updated reference genomes for cyclostephanoid diatoms.</title>
        <authorList>
            <person name="Roberts W.R."/>
            <person name="Alverson A.J."/>
        </authorList>
    </citation>
    <scope>NUCLEOTIDE SEQUENCE [LARGE SCALE GENOMIC DNA]</scope>
    <source>
        <strain evidence="4 5">AJA010-31</strain>
    </source>
</reference>
<dbReference type="SUPFAM" id="SSF81383">
    <property type="entry name" value="F-box domain"/>
    <property type="match status" value="2"/>
</dbReference>
<dbReference type="Proteomes" id="UP001530400">
    <property type="component" value="Unassembled WGS sequence"/>
</dbReference>
<dbReference type="InterPro" id="IPR036047">
    <property type="entry name" value="F-box-like_dom_sf"/>
</dbReference>
<dbReference type="PANTHER" id="PTHR47744:SF1">
    <property type="entry name" value="OS05G0526300 PROTEIN"/>
    <property type="match status" value="1"/>
</dbReference>
<dbReference type="SMART" id="SM00256">
    <property type="entry name" value="FBOX"/>
    <property type="match status" value="2"/>
</dbReference>
<feature type="domain" description="F-box" evidence="2">
    <location>
        <begin position="644"/>
        <end position="682"/>
    </location>
</feature>
<dbReference type="EMBL" id="JALLPJ020000512">
    <property type="protein sequence ID" value="KAL3789967.1"/>
    <property type="molecule type" value="Genomic_DNA"/>
</dbReference>
<protein>
    <recommendedName>
        <fullName evidence="6">F-box domain-containing protein</fullName>
    </recommendedName>
</protein>
<dbReference type="SMART" id="SM00355">
    <property type="entry name" value="ZnF_C2H2"/>
    <property type="match status" value="2"/>
</dbReference>
<evidence type="ECO:0000313" key="4">
    <source>
        <dbReference type="EMBL" id="KAL3789967.1"/>
    </source>
</evidence>
<evidence type="ECO:0000256" key="1">
    <source>
        <dbReference type="SAM" id="MobiDB-lite"/>
    </source>
</evidence>
<comment type="caution">
    <text evidence="4">The sequence shown here is derived from an EMBL/GenBank/DDBJ whole genome shotgun (WGS) entry which is preliminary data.</text>
</comment>
<feature type="region of interest" description="Disordered" evidence="1">
    <location>
        <begin position="319"/>
        <end position="340"/>
    </location>
</feature>
<evidence type="ECO:0000259" key="3">
    <source>
        <dbReference type="SMART" id="SM00355"/>
    </source>
</evidence>
<feature type="compositionally biased region" description="Polar residues" evidence="1">
    <location>
        <begin position="330"/>
        <end position="340"/>
    </location>
</feature>
<feature type="domain" description="C2H2-type" evidence="3">
    <location>
        <begin position="752"/>
        <end position="776"/>
    </location>
</feature>
<dbReference type="PANTHER" id="PTHR47744">
    <property type="entry name" value="OS05G0526300 PROTEIN"/>
    <property type="match status" value="1"/>
</dbReference>
<name>A0ABD3PQ60_9STRA</name>
<proteinExistence type="predicted"/>
<dbReference type="Pfam" id="PF12937">
    <property type="entry name" value="F-box-like"/>
    <property type="match status" value="1"/>
</dbReference>
<evidence type="ECO:0008006" key="6">
    <source>
        <dbReference type="Google" id="ProtNLM"/>
    </source>
</evidence>
<evidence type="ECO:0000313" key="5">
    <source>
        <dbReference type="Proteomes" id="UP001530400"/>
    </source>
</evidence>
<feature type="region of interest" description="Disordered" evidence="1">
    <location>
        <begin position="255"/>
        <end position="278"/>
    </location>
</feature>
<dbReference type="InterPro" id="IPR001810">
    <property type="entry name" value="F-box_dom"/>
</dbReference>
<keyword evidence="5" id="KW-1185">Reference proteome</keyword>
<dbReference type="AlphaFoldDB" id="A0ABD3PQ60"/>
<organism evidence="4 5">
    <name type="scientific">Cyclotella atomus</name>
    <dbReference type="NCBI Taxonomy" id="382360"/>
    <lineage>
        <taxon>Eukaryota</taxon>
        <taxon>Sar</taxon>
        <taxon>Stramenopiles</taxon>
        <taxon>Ochrophyta</taxon>
        <taxon>Bacillariophyta</taxon>
        <taxon>Coscinodiscophyceae</taxon>
        <taxon>Thalassiosirophycidae</taxon>
        <taxon>Stephanodiscales</taxon>
        <taxon>Stephanodiscaceae</taxon>
        <taxon>Cyclotella</taxon>
    </lineage>
</organism>
<dbReference type="Pfam" id="PF00646">
    <property type="entry name" value="F-box"/>
    <property type="match status" value="1"/>
</dbReference>